<name>A0A7S4LG05_9EUGL</name>
<dbReference type="EMBL" id="HBJA01109910">
    <property type="protein sequence ID" value="CAE0826639.1"/>
    <property type="molecule type" value="Transcribed_RNA"/>
</dbReference>
<evidence type="ECO:0000256" key="1">
    <source>
        <dbReference type="SAM" id="MobiDB-lite"/>
    </source>
</evidence>
<proteinExistence type="predicted"/>
<feature type="compositionally biased region" description="Polar residues" evidence="1">
    <location>
        <begin position="236"/>
        <end position="249"/>
    </location>
</feature>
<accession>A0A7S4LG05</accession>
<feature type="compositionally biased region" description="Low complexity" evidence="1">
    <location>
        <begin position="481"/>
        <end position="498"/>
    </location>
</feature>
<feature type="region of interest" description="Disordered" evidence="1">
    <location>
        <begin position="126"/>
        <end position="149"/>
    </location>
</feature>
<feature type="compositionally biased region" description="Low complexity" evidence="1">
    <location>
        <begin position="434"/>
        <end position="454"/>
    </location>
</feature>
<feature type="compositionally biased region" description="Basic and acidic residues" evidence="1">
    <location>
        <begin position="138"/>
        <end position="149"/>
    </location>
</feature>
<feature type="compositionally biased region" description="Polar residues" evidence="1">
    <location>
        <begin position="466"/>
        <end position="480"/>
    </location>
</feature>
<protein>
    <submittedName>
        <fullName evidence="2">Uncharacterized protein</fullName>
    </submittedName>
</protein>
<feature type="compositionally biased region" description="Pro residues" evidence="1">
    <location>
        <begin position="215"/>
        <end position="226"/>
    </location>
</feature>
<feature type="compositionally biased region" description="Polar residues" evidence="1">
    <location>
        <begin position="126"/>
        <end position="135"/>
    </location>
</feature>
<gene>
    <name evidence="2" type="ORF">EGYM00163_LOCUS37896</name>
</gene>
<feature type="region of interest" description="Disordered" evidence="1">
    <location>
        <begin position="211"/>
        <end position="270"/>
    </location>
</feature>
<feature type="compositionally biased region" description="Low complexity" evidence="1">
    <location>
        <begin position="405"/>
        <end position="417"/>
    </location>
</feature>
<dbReference type="AlphaFoldDB" id="A0A7S4LG05"/>
<sequence length="555" mass="58830">MGNICESCLPAGYTEEGNGAPHVAEDERKCDWGDNPNMGTLRYVAPICTPQVQAMGMEAMVAPTLQRMDLDTSYGKPTTIQPQLHHPTAYVDPNTRCDVYYEADAQAPTYKAYTFSFVDNKPQTSYGVVSSSPTYLRNDPDSAKSDGDQSLRALARAPPFQAMSYNPDLTSSKKVPLQHSESSCQLAPVSAVDGCGGSYQHLYIYHKQKVQAPRPYRPGRPHPPVVPRAGPKPQKASESVADTDNTLSSGVPMRLDGSLDPPTPQGPQLATLSPAVLLDPLPDPEPLPRKVSIPASVFMMGADPPSPYGTPSPRSVHSVSVEPQTMDAGLSGPKPKIVKLSRKRPETIFLPASDRAFWEGYNVPATPDSVIMNHSAQDWQAPPTPERIMMDGITFGDTIRRGSVRRGSSTIRSRSGSVGMGYGDPHPYSRTPTSVGSFRPGFGSRSGSVSGGVVMTTDGVPPLMPQGSSASLLRSTSAPPQQFQGSVSSQASVSQHGWGSPGQGSGSPNSGSLARRSSHGSATASVASLPVRAGSAVHTYTHRASFSGAATQSGW</sequence>
<feature type="region of interest" description="Disordered" evidence="1">
    <location>
        <begin position="404"/>
        <end position="526"/>
    </location>
</feature>
<reference evidence="2" key="1">
    <citation type="submission" date="2021-01" db="EMBL/GenBank/DDBJ databases">
        <authorList>
            <person name="Corre E."/>
            <person name="Pelletier E."/>
            <person name="Niang G."/>
            <person name="Scheremetjew M."/>
            <person name="Finn R."/>
            <person name="Kale V."/>
            <person name="Holt S."/>
            <person name="Cochrane G."/>
            <person name="Meng A."/>
            <person name="Brown T."/>
            <person name="Cohen L."/>
        </authorList>
    </citation>
    <scope>NUCLEOTIDE SEQUENCE</scope>
    <source>
        <strain evidence="2">CCMP1594</strain>
    </source>
</reference>
<evidence type="ECO:0000313" key="2">
    <source>
        <dbReference type="EMBL" id="CAE0826639.1"/>
    </source>
</evidence>
<organism evidence="2">
    <name type="scientific">Eutreptiella gymnastica</name>
    <dbReference type="NCBI Taxonomy" id="73025"/>
    <lineage>
        <taxon>Eukaryota</taxon>
        <taxon>Discoba</taxon>
        <taxon>Euglenozoa</taxon>
        <taxon>Euglenida</taxon>
        <taxon>Spirocuta</taxon>
        <taxon>Euglenophyceae</taxon>
        <taxon>Eutreptiales</taxon>
        <taxon>Eutreptiaceae</taxon>
        <taxon>Eutreptiella</taxon>
    </lineage>
</organism>